<dbReference type="AlphaFoldDB" id="A0A1X7VAZ9"/>
<reference evidence="1" key="1">
    <citation type="submission" date="2017-05" db="UniProtKB">
        <authorList>
            <consortium name="EnsemblMetazoa"/>
        </authorList>
    </citation>
    <scope>IDENTIFICATION</scope>
</reference>
<sequence length="21" mass="2382">MCHHISSHMLLPLLLSLALHD</sequence>
<dbReference type="EnsemblMetazoa" id="Aqu2.1.37475_001">
    <property type="protein sequence ID" value="Aqu2.1.37475_001"/>
    <property type="gene ID" value="Aqu2.1.37475"/>
</dbReference>
<proteinExistence type="predicted"/>
<protein>
    <submittedName>
        <fullName evidence="1">Uncharacterized protein</fullName>
    </submittedName>
</protein>
<dbReference type="InParanoid" id="A0A1X7VAZ9"/>
<organism evidence="1">
    <name type="scientific">Amphimedon queenslandica</name>
    <name type="common">Sponge</name>
    <dbReference type="NCBI Taxonomy" id="400682"/>
    <lineage>
        <taxon>Eukaryota</taxon>
        <taxon>Metazoa</taxon>
        <taxon>Porifera</taxon>
        <taxon>Demospongiae</taxon>
        <taxon>Heteroscleromorpha</taxon>
        <taxon>Haplosclerida</taxon>
        <taxon>Niphatidae</taxon>
        <taxon>Amphimedon</taxon>
    </lineage>
</organism>
<accession>A0A1X7VAZ9</accession>
<evidence type="ECO:0000313" key="1">
    <source>
        <dbReference type="EnsemblMetazoa" id="Aqu2.1.37475_001"/>
    </source>
</evidence>
<name>A0A1X7VAZ9_AMPQE</name>